<keyword evidence="12" id="KW-0472">Membrane</keyword>
<comment type="similarity">
    <text evidence="4">Belongs to the Nudix hydrolase family.</text>
</comment>
<dbReference type="GO" id="GO:0035529">
    <property type="term" value="F:NADH pyrophosphatase activity"/>
    <property type="evidence" value="ECO:0007669"/>
    <property type="project" value="TreeGrafter"/>
</dbReference>
<comment type="subcellular location">
    <subcellularLocation>
        <location evidence="3">Cytoplasm</location>
    </subcellularLocation>
    <subcellularLocation>
        <location evidence="2">Mitochondrion</location>
    </subcellularLocation>
    <subcellularLocation>
        <location evidence="1">Nucleus</location>
    </subcellularLocation>
</comment>
<evidence type="ECO:0000256" key="1">
    <source>
        <dbReference type="ARBA" id="ARBA00004123"/>
    </source>
</evidence>
<dbReference type="Proteomes" id="UP001162480">
    <property type="component" value="Chromosome 16"/>
</dbReference>
<comment type="function">
    <text evidence="10">May contribute to the regulation of cell proliferation.</text>
</comment>
<dbReference type="InterPro" id="IPR000352">
    <property type="entry name" value="Pep_chain_release_fac_I"/>
</dbReference>
<dbReference type="Pfam" id="PF18290">
    <property type="entry name" value="Nudix_hydro"/>
    <property type="match status" value="1"/>
</dbReference>
<gene>
    <name evidence="14" type="ORF">OCTVUL_1B030773</name>
</gene>
<evidence type="ECO:0000256" key="2">
    <source>
        <dbReference type="ARBA" id="ARBA00004173"/>
    </source>
</evidence>
<feature type="transmembrane region" description="Helical" evidence="12">
    <location>
        <begin position="683"/>
        <end position="702"/>
    </location>
</feature>
<dbReference type="Gene3D" id="3.90.79.10">
    <property type="entry name" value="Nucleoside Triphosphate Pyrophosphohydrolase"/>
    <property type="match status" value="1"/>
</dbReference>
<dbReference type="GO" id="GO:0005634">
    <property type="term" value="C:nucleus"/>
    <property type="evidence" value="ECO:0007669"/>
    <property type="project" value="UniProtKB-SubCell"/>
</dbReference>
<dbReference type="PANTHER" id="PTHR13994:SF13">
    <property type="entry name" value="FI03680P"/>
    <property type="match status" value="1"/>
</dbReference>
<evidence type="ECO:0000313" key="14">
    <source>
        <dbReference type="EMBL" id="CAI9734526.1"/>
    </source>
</evidence>
<dbReference type="InterPro" id="IPR040618">
    <property type="entry name" value="Pre-Nudix"/>
</dbReference>
<comment type="similarity">
    <text evidence="5">Belongs to the prokaryotic/mitochondrial release factor family.</text>
</comment>
<accession>A0AA36FCZ9</accession>
<keyword evidence="12" id="KW-0812">Transmembrane</keyword>
<keyword evidence="9" id="KW-0539">Nucleus</keyword>
<evidence type="ECO:0000256" key="5">
    <source>
        <dbReference type="ARBA" id="ARBA00010835"/>
    </source>
</evidence>
<keyword evidence="6" id="KW-0963">Cytoplasm</keyword>
<dbReference type="InterPro" id="IPR045853">
    <property type="entry name" value="Pep_chain_release_fac_I_sf"/>
</dbReference>
<evidence type="ECO:0000256" key="7">
    <source>
        <dbReference type="ARBA" id="ARBA00022801"/>
    </source>
</evidence>
<dbReference type="SUPFAM" id="SSF75620">
    <property type="entry name" value="Release factor"/>
    <property type="match status" value="1"/>
</dbReference>
<dbReference type="InterPro" id="IPR003293">
    <property type="entry name" value="Nudix_hydrolase6-like"/>
</dbReference>
<dbReference type="InterPro" id="IPR000086">
    <property type="entry name" value="NUDIX_hydrolase_dom"/>
</dbReference>
<proteinExistence type="inferred from homology"/>
<dbReference type="EMBL" id="OX597829">
    <property type="protein sequence ID" value="CAI9734526.1"/>
    <property type="molecule type" value="Genomic_DNA"/>
</dbReference>
<evidence type="ECO:0000256" key="11">
    <source>
        <dbReference type="ARBA" id="ARBA00068898"/>
    </source>
</evidence>
<evidence type="ECO:0000256" key="3">
    <source>
        <dbReference type="ARBA" id="ARBA00004496"/>
    </source>
</evidence>
<dbReference type="InterPro" id="IPR015797">
    <property type="entry name" value="NUDIX_hydrolase-like_dom_sf"/>
</dbReference>
<feature type="transmembrane region" description="Helical" evidence="12">
    <location>
        <begin position="572"/>
        <end position="594"/>
    </location>
</feature>
<dbReference type="Gene3D" id="3.40.630.30">
    <property type="match status" value="1"/>
</dbReference>
<dbReference type="PANTHER" id="PTHR13994">
    <property type="entry name" value="NUDIX HYDROLASE RELATED"/>
    <property type="match status" value="1"/>
</dbReference>
<evidence type="ECO:0000259" key="13">
    <source>
        <dbReference type="PROSITE" id="PS51462"/>
    </source>
</evidence>
<dbReference type="PROSITE" id="PS00893">
    <property type="entry name" value="NUDIX_BOX"/>
    <property type="match status" value="1"/>
</dbReference>
<evidence type="ECO:0000256" key="4">
    <source>
        <dbReference type="ARBA" id="ARBA00005582"/>
    </source>
</evidence>
<keyword evidence="15" id="KW-1185">Reference proteome</keyword>
<evidence type="ECO:0000256" key="8">
    <source>
        <dbReference type="ARBA" id="ARBA00023128"/>
    </source>
</evidence>
<keyword evidence="7" id="KW-0378">Hydrolase</keyword>
<feature type="domain" description="Nudix hydrolase" evidence="13">
    <location>
        <begin position="287"/>
        <end position="416"/>
    </location>
</feature>
<dbReference type="Gene3D" id="3.30.160.20">
    <property type="match status" value="1"/>
</dbReference>
<dbReference type="Pfam" id="PF00472">
    <property type="entry name" value="RF-1"/>
    <property type="match status" value="1"/>
</dbReference>
<dbReference type="GO" id="GO:0051287">
    <property type="term" value="F:NAD binding"/>
    <property type="evidence" value="ECO:0007669"/>
    <property type="project" value="TreeGrafter"/>
</dbReference>
<dbReference type="CDD" id="cd04670">
    <property type="entry name" value="NUDIX_ASFGF2_Nudt6"/>
    <property type="match status" value="1"/>
</dbReference>
<keyword evidence="12" id="KW-1133">Transmembrane helix</keyword>
<organism evidence="14 15">
    <name type="scientific">Octopus vulgaris</name>
    <name type="common">Common octopus</name>
    <dbReference type="NCBI Taxonomy" id="6645"/>
    <lineage>
        <taxon>Eukaryota</taxon>
        <taxon>Metazoa</taxon>
        <taxon>Spiralia</taxon>
        <taxon>Lophotrochozoa</taxon>
        <taxon>Mollusca</taxon>
        <taxon>Cephalopoda</taxon>
        <taxon>Coleoidea</taxon>
        <taxon>Octopodiformes</taxon>
        <taxon>Octopoda</taxon>
        <taxon>Incirrata</taxon>
        <taxon>Octopodidae</taxon>
        <taxon>Octopus</taxon>
    </lineage>
</organism>
<dbReference type="GO" id="GO:0003747">
    <property type="term" value="F:translation release factor activity"/>
    <property type="evidence" value="ECO:0007669"/>
    <property type="project" value="InterPro"/>
</dbReference>
<feature type="transmembrane region" description="Helical" evidence="12">
    <location>
        <begin position="708"/>
        <end position="728"/>
    </location>
</feature>
<feature type="transmembrane region" description="Helical" evidence="12">
    <location>
        <begin position="606"/>
        <end position="627"/>
    </location>
</feature>
<evidence type="ECO:0000256" key="10">
    <source>
        <dbReference type="ARBA" id="ARBA00057091"/>
    </source>
</evidence>
<dbReference type="AlphaFoldDB" id="A0AA36FCZ9"/>
<feature type="transmembrane region" description="Helical" evidence="12">
    <location>
        <begin position="647"/>
        <end position="671"/>
    </location>
</feature>
<dbReference type="FunFam" id="3.90.79.10:FF:000027">
    <property type="entry name" value="nucleoside diphosphate-linked moiety X motif 6"/>
    <property type="match status" value="1"/>
</dbReference>
<evidence type="ECO:0000313" key="15">
    <source>
        <dbReference type="Proteomes" id="UP001162480"/>
    </source>
</evidence>
<name>A0AA36FCZ9_OCTVU</name>
<sequence length="741" mass="85872">MTKLIKYNQNYYMAFIHNSFNHILNRFGLFHSKLHFNIAFCCQQTSYFKRNLSCSSSAPVINSLLSKYYYIKYNYHNFKLSRYGTNIICTTMFITPISSKSYQFPEIKEDELEESFARGTGPGGQAVNKTANCCVIKHIPTGIVVKILIKGFLRGTSKRTLLANRYTCVPVTTHLYTQSILTYITYQPVNMNVFDGKTDRYRGITILSNEIAYSNDHDFEEKLANSLISWKESSYRAAWIKVFSQHSSVIPICVKCGFDFHHAQPGYVMLNKWLKTDEPNTLPEYANQYIGVAGFVVNERNQLLVIKETFSEQAKWKLPGGHAEKQEDLPDTAIRETFEETGVKCKFESLLAFRHQHNYYFGCSDIYFICVLRPLTEEINPCLQEVKECKWMDLDEYISNTDITDANRFFAKSYKQQLETKMAIKPTKDESTDLSSTSQRLEFIRIVNCNFEIIEAMGDSQLFSELDRIEKEILLFENHFGCNLGIFALLFPNEFLRRQVSEGTPIEASHLALMRIYGAIHVGASFVLYKCRMSKDESVIGTMMWSRILGLKIQILTLAYHAMFIMDKFTTFFLYFVLGNFCLWLVANLVQIIRKQPKLGHYEPEVLLTWVIRTEFFVTFLSGLAYMAFPHFLTTLFSPKPDLIHVYITQLVGGSTLGGIWLSWYSTSFYLERDIKSVLLSRVYTTIIIFAVITQSHFMLGYPKLENMWLFFTWFLPFVLAIVGLIMINARRRYPIKKKAT</sequence>
<dbReference type="Pfam" id="PF00293">
    <property type="entry name" value="NUDIX"/>
    <property type="match status" value="1"/>
</dbReference>
<dbReference type="PRINTS" id="PR01356">
    <property type="entry name" value="GFGPROTEIN"/>
</dbReference>
<dbReference type="PROSITE" id="PS51462">
    <property type="entry name" value="NUDIX"/>
    <property type="match status" value="1"/>
</dbReference>
<reference evidence="14" key="1">
    <citation type="submission" date="2023-08" db="EMBL/GenBank/DDBJ databases">
        <authorList>
            <person name="Alioto T."/>
            <person name="Alioto T."/>
            <person name="Gomez Garrido J."/>
        </authorList>
    </citation>
    <scope>NUCLEOTIDE SEQUENCE</scope>
</reference>
<dbReference type="GO" id="GO:0005739">
    <property type="term" value="C:mitochondrion"/>
    <property type="evidence" value="ECO:0007669"/>
    <property type="project" value="UniProtKB-SubCell"/>
</dbReference>
<dbReference type="SUPFAM" id="SSF55811">
    <property type="entry name" value="Nudix"/>
    <property type="match status" value="1"/>
</dbReference>
<dbReference type="InterPro" id="IPR020084">
    <property type="entry name" value="NUDIX_hydrolase_CS"/>
</dbReference>
<protein>
    <recommendedName>
        <fullName evidence="11">Nucleoside diphosphate-linked moiety X motif 6</fullName>
    </recommendedName>
</protein>
<evidence type="ECO:0000256" key="9">
    <source>
        <dbReference type="ARBA" id="ARBA00023242"/>
    </source>
</evidence>
<evidence type="ECO:0000256" key="6">
    <source>
        <dbReference type="ARBA" id="ARBA00022490"/>
    </source>
</evidence>
<dbReference type="GO" id="GO:0047631">
    <property type="term" value="F:ADP-ribose diphosphatase activity"/>
    <property type="evidence" value="ECO:0007669"/>
    <property type="project" value="TreeGrafter"/>
</dbReference>
<keyword evidence="8" id="KW-0496">Mitochondrion</keyword>
<evidence type="ECO:0000256" key="12">
    <source>
        <dbReference type="SAM" id="Phobius"/>
    </source>
</evidence>